<evidence type="ECO:0000313" key="4">
    <source>
        <dbReference type="Proteomes" id="UP000266327"/>
    </source>
</evidence>
<comment type="caution">
    <text evidence="3">The sequence shown here is derived from an EMBL/GenBank/DDBJ whole genome shotgun (WGS) entry which is preliminary data.</text>
</comment>
<reference evidence="4" key="1">
    <citation type="submission" date="2018-09" db="EMBL/GenBank/DDBJ databases">
        <authorList>
            <person name="Zhu H."/>
        </authorList>
    </citation>
    <scope>NUCLEOTIDE SEQUENCE [LARGE SCALE GENOMIC DNA]</scope>
    <source>
        <strain evidence="4">K1S02-23</strain>
    </source>
</reference>
<organism evidence="3 4">
    <name type="scientific">Noviherbaspirillum sedimenti</name>
    <dbReference type="NCBI Taxonomy" id="2320865"/>
    <lineage>
        <taxon>Bacteria</taxon>
        <taxon>Pseudomonadati</taxon>
        <taxon>Pseudomonadota</taxon>
        <taxon>Betaproteobacteria</taxon>
        <taxon>Burkholderiales</taxon>
        <taxon>Oxalobacteraceae</taxon>
        <taxon>Noviherbaspirillum</taxon>
    </lineage>
</organism>
<dbReference type="InterPro" id="IPR021333">
    <property type="entry name" value="DUF2946"/>
</dbReference>
<keyword evidence="2" id="KW-0732">Signal</keyword>
<feature type="chain" id="PRO_5017373973" evidence="2">
    <location>
        <begin position="21"/>
        <end position="116"/>
    </location>
</feature>
<dbReference type="AlphaFoldDB" id="A0A3A3G792"/>
<evidence type="ECO:0000256" key="1">
    <source>
        <dbReference type="SAM" id="MobiDB-lite"/>
    </source>
</evidence>
<proteinExistence type="predicted"/>
<protein>
    <submittedName>
        <fullName evidence="3">DUF2946 domain-containing protein</fullName>
    </submittedName>
</protein>
<gene>
    <name evidence="3" type="ORF">D3878_19530</name>
</gene>
<evidence type="ECO:0000313" key="3">
    <source>
        <dbReference type="EMBL" id="RJG03515.1"/>
    </source>
</evidence>
<evidence type="ECO:0000256" key="2">
    <source>
        <dbReference type="SAM" id="SignalP"/>
    </source>
</evidence>
<dbReference type="Pfam" id="PF11162">
    <property type="entry name" value="DUF2946"/>
    <property type="match status" value="1"/>
</dbReference>
<name>A0A3A3G792_9BURK</name>
<keyword evidence="4" id="KW-1185">Reference proteome</keyword>
<dbReference type="EMBL" id="QYUQ01000002">
    <property type="protein sequence ID" value="RJG03515.1"/>
    <property type="molecule type" value="Genomic_DNA"/>
</dbReference>
<dbReference type="Proteomes" id="UP000266327">
    <property type="component" value="Unassembled WGS sequence"/>
</dbReference>
<accession>A0A3A3G792</accession>
<feature type="region of interest" description="Disordered" evidence="1">
    <location>
        <begin position="37"/>
        <end position="58"/>
    </location>
</feature>
<sequence>MKKLLMILLLTILPLQYSWAAAAVYCEHEQGHVAHFGHHGHQHQAHADKSDAEDQGTSKQFHSDCEYCQFAGQTPFIAVAPTIGQPEPTSHPGLLLLSFTSHIEDGPSRPDRMLVA</sequence>
<feature type="signal peptide" evidence="2">
    <location>
        <begin position="1"/>
        <end position="20"/>
    </location>
</feature>